<name>A0A1I5C7V1_9FIRM</name>
<protein>
    <submittedName>
        <fullName evidence="2">Pre-peptidase C-terminal domain-containing protein</fullName>
    </submittedName>
</protein>
<accession>A0A1I5C7V1</accession>
<dbReference type="SUPFAM" id="SSF89260">
    <property type="entry name" value="Collagen-binding domain"/>
    <property type="match status" value="1"/>
</dbReference>
<organism evidence="2 3">
    <name type="scientific">Anaerocolumna aminovalerica</name>
    <dbReference type="NCBI Taxonomy" id="1527"/>
    <lineage>
        <taxon>Bacteria</taxon>
        <taxon>Bacillati</taxon>
        <taxon>Bacillota</taxon>
        <taxon>Clostridia</taxon>
        <taxon>Lachnospirales</taxon>
        <taxon>Lachnospiraceae</taxon>
        <taxon>Anaerocolumna</taxon>
    </lineage>
</organism>
<keyword evidence="1" id="KW-0732">Signal</keyword>
<dbReference type="RefSeq" id="WP_091684099.1">
    <property type="nucleotide sequence ID" value="NZ_BAABFM010000017.1"/>
</dbReference>
<dbReference type="EMBL" id="FOWD01000002">
    <property type="protein sequence ID" value="SFN82946.1"/>
    <property type="molecule type" value="Genomic_DNA"/>
</dbReference>
<keyword evidence="3" id="KW-1185">Reference proteome</keyword>
<dbReference type="AlphaFoldDB" id="A0A1I5C7V1"/>
<gene>
    <name evidence="2" type="ORF">SAMN04489757_102184</name>
</gene>
<proteinExistence type="predicted"/>
<feature type="chain" id="PRO_5011499155" evidence="1">
    <location>
        <begin position="27"/>
        <end position="386"/>
    </location>
</feature>
<dbReference type="OrthoDB" id="2050690at2"/>
<feature type="signal peptide" evidence="1">
    <location>
        <begin position="1"/>
        <end position="26"/>
    </location>
</feature>
<dbReference type="Gene3D" id="2.60.120.380">
    <property type="match status" value="2"/>
</dbReference>
<evidence type="ECO:0000313" key="2">
    <source>
        <dbReference type="EMBL" id="SFN82946.1"/>
    </source>
</evidence>
<sequence>MFKLSKKIFTMILLVAVFMGSLKVQAAPVNEDSETLTHNTIATEKDVDKDFNYYETIFENDVKELSYPVKVKQQGVLLITLQETDPNFSTLTGQLYEDAGLTKKVGKTIYLSSGGEEKMGIAEVKKAGTYYIKLELLRKYDYKEKLSFNLQLDLIPVGTREIKKDVTYFAYQDYDTSENLYKIVVNKTGLVTLNIKFDKEDLQSARFTLLNSQKKPISEQASVYTEKNEKGAYSNTLNQFYALTKGTYYVKVDARGGLHTIKYSFSNVTDKSGASLGKAAGIKVGGSAVSGICTTADKKTKEDWYKFTLSKEQAIKVSIDSKVDGKLMAEVCDSKGKTVWYGSFYLYSGVQSKEVESSGKWSKGTYYIKVYKADEKSSGSYSIKVK</sequence>
<evidence type="ECO:0000313" key="3">
    <source>
        <dbReference type="Proteomes" id="UP000198806"/>
    </source>
</evidence>
<dbReference type="Proteomes" id="UP000198806">
    <property type="component" value="Unassembled WGS sequence"/>
</dbReference>
<evidence type="ECO:0000256" key="1">
    <source>
        <dbReference type="SAM" id="SignalP"/>
    </source>
</evidence>
<reference evidence="2 3" key="1">
    <citation type="submission" date="2016-10" db="EMBL/GenBank/DDBJ databases">
        <authorList>
            <person name="de Groot N.N."/>
        </authorList>
    </citation>
    <scope>NUCLEOTIDE SEQUENCE [LARGE SCALE GENOMIC DNA]</scope>
    <source>
        <strain evidence="2 3">DSM 1283</strain>
    </source>
</reference>